<keyword evidence="3" id="KW-1185">Reference proteome</keyword>
<keyword evidence="1" id="KW-1133">Transmembrane helix</keyword>
<dbReference type="EMBL" id="CP130318">
    <property type="protein sequence ID" value="WNQ09947.1"/>
    <property type="molecule type" value="Genomic_DNA"/>
</dbReference>
<proteinExistence type="predicted"/>
<feature type="transmembrane region" description="Helical" evidence="1">
    <location>
        <begin position="9"/>
        <end position="35"/>
    </location>
</feature>
<protein>
    <submittedName>
        <fullName evidence="2">YtrH family sporulation protein</fullName>
    </submittedName>
</protein>
<dbReference type="KEGG" id="paun:MJA45_20315"/>
<evidence type="ECO:0000313" key="3">
    <source>
        <dbReference type="Proteomes" id="UP001305702"/>
    </source>
</evidence>
<dbReference type="AlphaFoldDB" id="A0AA96LE30"/>
<evidence type="ECO:0000313" key="2">
    <source>
        <dbReference type="EMBL" id="WNQ09947.1"/>
    </source>
</evidence>
<keyword evidence="1" id="KW-0472">Membrane</keyword>
<gene>
    <name evidence="2" type="ORF">MJA45_20315</name>
</gene>
<sequence>MSMAVATKLVIDFCVAFGIVLGGSLLGGIGAVLMLQPPSLVMESIASNIKIWAMVAAVGGTIDPLRLIETNIQEGYLSPAIKQIVYIITAFIGAQVGFSLVQWICKGGGEP</sequence>
<feature type="transmembrane region" description="Helical" evidence="1">
    <location>
        <begin position="84"/>
        <end position="105"/>
    </location>
</feature>
<dbReference type="Proteomes" id="UP001305702">
    <property type="component" value="Chromosome"/>
</dbReference>
<organism evidence="2 3">
    <name type="scientific">Paenibacillus aurantius</name>
    <dbReference type="NCBI Taxonomy" id="2918900"/>
    <lineage>
        <taxon>Bacteria</taxon>
        <taxon>Bacillati</taxon>
        <taxon>Bacillota</taxon>
        <taxon>Bacilli</taxon>
        <taxon>Bacillales</taxon>
        <taxon>Paenibacillaceae</taxon>
        <taxon>Paenibacillus</taxon>
    </lineage>
</organism>
<dbReference type="InterPro" id="IPR025689">
    <property type="entry name" value="Spore_YtrH"/>
</dbReference>
<name>A0AA96LE30_9BACL</name>
<keyword evidence="1" id="KW-0812">Transmembrane</keyword>
<evidence type="ECO:0000256" key="1">
    <source>
        <dbReference type="SAM" id="Phobius"/>
    </source>
</evidence>
<dbReference type="Pfam" id="PF14034">
    <property type="entry name" value="Spore_YtrH"/>
    <property type="match status" value="1"/>
</dbReference>
<reference evidence="2 3" key="1">
    <citation type="submission" date="2022-02" db="EMBL/GenBank/DDBJ databases">
        <title>Paenibacillus sp. MBLB1776 Whole Genome Shotgun Sequencing.</title>
        <authorList>
            <person name="Hwang C.Y."/>
            <person name="Cho E.-S."/>
            <person name="Seo M.-J."/>
        </authorList>
    </citation>
    <scope>NUCLEOTIDE SEQUENCE [LARGE SCALE GENOMIC DNA]</scope>
    <source>
        <strain evidence="2 3">MBLB1776</strain>
    </source>
</reference>
<accession>A0AA96LE30</accession>